<evidence type="ECO:0000313" key="3">
    <source>
        <dbReference type="Proteomes" id="UP000254467"/>
    </source>
</evidence>
<proteinExistence type="predicted"/>
<dbReference type="GO" id="GO:0003676">
    <property type="term" value="F:nucleic acid binding"/>
    <property type="evidence" value="ECO:0007669"/>
    <property type="project" value="InterPro"/>
</dbReference>
<dbReference type="Pfam" id="PF00570">
    <property type="entry name" value="HRDC"/>
    <property type="match status" value="1"/>
</dbReference>
<evidence type="ECO:0000313" key="2">
    <source>
        <dbReference type="EMBL" id="STC70594.1"/>
    </source>
</evidence>
<dbReference type="SUPFAM" id="SSF53098">
    <property type="entry name" value="Ribonuclease H-like"/>
    <property type="match status" value="1"/>
</dbReference>
<dbReference type="InterPro" id="IPR002121">
    <property type="entry name" value="HRDC_dom"/>
</dbReference>
<reference evidence="2 3" key="1">
    <citation type="submission" date="2018-06" db="EMBL/GenBank/DDBJ databases">
        <authorList>
            <consortium name="Pathogen Informatics"/>
            <person name="Doyle S."/>
        </authorList>
    </citation>
    <scope>NUCLEOTIDE SEQUENCE [LARGE SCALE GENOMIC DNA]</scope>
    <source>
        <strain evidence="2 3">NCTC11862</strain>
    </source>
</reference>
<keyword evidence="2" id="KW-0378">Hydrolase</keyword>
<dbReference type="Proteomes" id="UP000254467">
    <property type="component" value="Unassembled WGS sequence"/>
</dbReference>
<sequence length="403" mass="44375">MATPNVGTQDLNYELVTTPESFTHAAQALAGGRGPFAIDTERASAYRYDDRAFLVQIYRRGAGTFLFAPEGLRAELEDSLAPVVGGQQWIVHAAGEDLPSLGWLGLYPGSLFDTELAGRLAGFERPNLAAMVEEFCGVTLEKGHGREDWSTTPLPDDWLDYAALDVIYLPSLAESQAEMLDAQGKLGWLEQECEAIVEKHADDREPPTRHWRDTKGLGKLRSPKALNTARALWTKREEQARDTDTAPGALLSNKALVELAYSAPRSRRDALRTRGVRRAFDPWPAIVEAREASPATYPAVTQTYGFVPGKSLWQREYPESYEVLQQIREDIAERADELSVPTADLLAPALLREMVWKTTTVSGAWTTHRVATALSRAGARPWQVEQTAPIIAGHVGAGPERGN</sequence>
<dbReference type="InterPro" id="IPR051086">
    <property type="entry name" value="RNase_D-like"/>
</dbReference>
<dbReference type="PANTHER" id="PTHR47649">
    <property type="entry name" value="RIBONUCLEASE D"/>
    <property type="match status" value="1"/>
</dbReference>
<dbReference type="STRING" id="35756.GCA_001044155_02401"/>
<evidence type="ECO:0000259" key="1">
    <source>
        <dbReference type="PROSITE" id="PS50967"/>
    </source>
</evidence>
<dbReference type="Gene3D" id="1.10.150.80">
    <property type="entry name" value="HRDC domain"/>
    <property type="match status" value="2"/>
</dbReference>
<gene>
    <name evidence="2" type="primary">rnd</name>
    <name evidence="2" type="ORF">NCTC11862_02420</name>
</gene>
<protein>
    <submittedName>
        <fullName evidence="2">Ribonuclease D protein</fullName>
        <ecNumber evidence="2">3.1.13.5</ecNumber>
    </submittedName>
</protein>
<dbReference type="EMBL" id="UFXQ01000001">
    <property type="protein sequence ID" value="STC70594.1"/>
    <property type="molecule type" value="Genomic_DNA"/>
</dbReference>
<dbReference type="AlphaFoldDB" id="A0A376CQ63"/>
<dbReference type="InterPro" id="IPR010997">
    <property type="entry name" value="HRDC-like_sf"/>
</dbReference>
<dbReference type="GO" id="GO:0006139">
    <property type="term" value="P:nucleobase-containing compound metabolic process"/>
    <property type="evidence" value="ECO:0007669"/>
    <property type="project" value="InterPro"/>
</dbReference>
<dbReference type="CDD" id="cd06142">
    <property type="entry name" value="RNaseD_exo"/>
    <property type="match status" value="1"/>
</dbReference>
<dbReference type="InterPro" id="IPR041605">
    <property type="entry name" value="Exo_C"/>
</dbReference>
<dbReference type="PROSITE" id="PS50967">
    <property type="entry name" value="HRDC"/>
    <property type="match status" value="1"/>
</dbReference>
<dbReference type="PANTHER" id="PTHR47649:SF1">
    <property type="entry name" value="RIBONUCLEASE D"/>
    <property type="match status" value="1"/>
</dbReference>
<dbReference type="SMART" id="SM00474">
    <property type="entry name" value="35EXOc"/>
    <property type="match status" value="1"/>
</dbReference>
<dbReference type="Pfam" id="PF18305">
    <property type="entry name" value="DNA_pol_A_exoN"/>
    <property type="match status" value="1"/>
</dbReference>
<dbReference type="SUPFAM" id="SSF47819">
    <property type="entry name" value="HRDC-like"/>
    <property type="match status" value="1"/>
</dbReference>
<feature type="domain" description="HRDC" evidence="1">
    <location>
        <begin position="222"/>
        <end position="300"/>
    </location>
</feature>
<keyword evidence="3" id="KW-1185">Reference proteome</keyword>
<organism evidence="2 3">
    <name type="scientific">Corynebacterium pilosum</name>
    <dbReference type="NCBI Taxonomy" id="35756"/>
    <lineage>
        <taxon>Bacteria</taxon>
        <taxon>Bacillati</taxon>
        <taxon>Actinomycetota</taxon>
        <taxon>Actinomycetes</taxon>
        <taxon>Mycobacteriales</taxon>
        <taxon>Corynebacteriaceae</taxon>
        <taxon>Corynebacterium</taxon>
    </lineage>
</organism>
<dbReference type="GO" id="GO:0033890">
    <property type="term" value="F:ribonuclease D activity"/>
    <property type="evidence" value="ECO:0007669"/>
    <property type="project" value="UniProtKB-EC"/>
</dbReference>
<dbReference type="Gene3D" id="3.30.420.10">
    <property type="entry name" value="Ribonuclease H-like superfamily/Ribonuclease H"/>
    <property type="match status" value="1"/>
</dbReference>
<dbReference type="InterPro" id="IPR002562">
    <property type="entry name" value="3'-5'_exonuclease_dom"/>
</dbReference>
<dbReference type="GO" id="GO:0000166">
    <property type="term" value="F:nucleotide binding"/>
    <property type="evidence" value="ECO:0007669"/>
    <property type="project" value="InterPro"/>
</dbReference>
<dbReference type="Pfam" id="PF01612">
    <property type="entry name" value="DNA_pol_A_exo1"/>
    <property type="match status" value="1"/>
</dbReference>
<name>A0A376CQ63_9CORY</name>
<dbReference type="EC" id="3.1.13.5" evidence="2"/>
<dbReference type="InterPro" id="IPR012337">
    <property type="entry name" value="RNaseH-like_sf"/>
</dbReference>
<dbReference type="OrthoDB" id="144122at2"/>
<dbReference type="RefSeq" id="WP_018581305.1">
    <property type="nucleotide sequence ID" value="NZ_LDYD01000008.1"/>
</dbReference>
<accession>A0A376CQ63</accession>
<dbReference type="InterPro" id="IPR044876">
    <property type="entry name" value="HRDC_dom_sf"/>
</dbReference>
<dbReference type="InterPro" id="IPR036397">
    <property type="entry name" value="RNaseH_sf"/>
</dbReference>
<dbReference type="GO" id="GO:0008408">
    <property type="term" value="F:3'-5' exonuclease activity"/>
    <property type="evidence" value="ECO:0007669"/>
    <property type="project" value="InterPro"/>
</dbReference>